<feature type="region of interest" description="Disordered" evidence="1">
    <location>
        <begin position="371"/>
        <end position="441"/>
    </location>
</feature>
<evidence type="ECO:0000313" key="2">
    <source>
        <dbReference type="EMBL" id="KAK6335842.1"/>
    </source>
</evidence>
<feature type="compositionally biased region" description="Acidic residues" evidence="1">
    <location>
        <begin position="394"/>
        <end position="404"/>
    </location>
</feature>
<reference evidence="2 3" key="1">
    <citation type="submission" date="2019-10" db="EMBL/GenBank/DDBJ databases">
        <authorList>
            <person name="Palmer J.M."/>
        </authorList>
    </citation>
    <scope>NUCLEOTIDE SEQUENCE [LARGE SCALE GENOMIC DNA]</scope>
    <source>
        <strain evidence="2 3">TWF730</strain>
    </source>
</reference>
<dbReference type="Proteomes" id="UP001373714">
    <property type="component" value="Unassembled WGS sequence"/>
</dbReference>
<gene>
    <name evidence="2" type="ORF">TWF730_003217</name>
</gene>
<dbReference type="EMBL" id="JAVHNS010000014">
    <property type="protein sequence ID" value="KAK6335842.1"/>
    <property type="molecule type" value="Genomic_DNA"/>
</dbReference>
<feature type="region of interest" description="Disordered" evidence="1">
    <location>
        <begin position="207"/>
        <end position="341"/>
    </location>
</feature>
<feature type="compositionally biased region" description="Basic and acidic residues" evidence="1">
    <location>
        <begin position="231"/>
        <end position="244"/>
    </location>
</feature>
<proteinExistence type="predicted"/>
<protein>
    <submittedName>
        <fullName evidence="2">Uncharacterized protein</fullName>
    </submittedName>
</protein>
<dbReference type="AlphaFoldDB" id="A0AAV9U4Q0"/>
<accession>A0AAV9U4Q0</accession>
<feature type="compositionally biased region" description="Low complexity" evidence="1">
    <location>
        <begin position="432"/>
        <end position="441"/>
    </location>
</feature>
<name>A0AAV9U4Q0_9PEZI</name>
<feature type="compositionally biased region" description="Acidic residues" evidence="1">
    <location>
        <begin position="320"/>
        <end position="335"/>
    </location>
</feature>
<organism evidence="2 3">
    <name type="scientific">Orbilia blumenaviensis</name>
    <dbReference type="NCBI Taxonomy" id="1796055"/>
    <lineage>
        <taxon>Eukaryota</taxon>
        <taxon>Fungi</taxon>
        <taxon>Dikarya</taxon>
        <taxon>Ascomycota</taxon>
        <taxon>Pezizomycotina</taxon>
        <taxon>Orbiliomycetes</taxon>
        <taxon>Orbiliales</taxon>
        <taxon>Orbiliaceae</taxon>
        <taxon>Orbilia</taxon>
    </lineage>
</organism>
<sequence>MLTTPTTAESPPQISVNVYFTDYTLHTTLVDATTTTTTTTPPACNHIPFPIPRNPSSPQQPKIFGINATMTGSSGIPDSWSFDGFEFMLYTGDYALGCSDDGYGYGFGDEDEDEDGGGVYNLTLPYIAPTYDTADFRIADGGGGDDGVVDQPVYYDGYDGDDITHTEQSVYKILDHNGEVKYVHDVPIRQYYPPRMIRNIEDDYPELLNPPFSPPRNSPVAAEGLEYPASRSREGGVEEVKRESEDEEEEKLDIPLRRIPPASAAGLNSRPDRTPSIPWYHNPALDLDLTDPENADLYRPPRLSRARPRLMTPKRQRNQEEEEKEEEEGEEEEKEESPQIFDTLPLQRNLLAEMNAAAGQDLAGYDLEDNLTDDSGLADPESPINMEGNFIVPFDDDDDGDDEQPNPPAADTGSRLQKRVIEDPTTSPPPNRNNNNNNNHNSLAHQMALQDLIRLKIAYPNSQPPYLLINRPAAFTIRAKFSKPDDYNNIINNNYNYGSPSNGGIGGGGGPEAYNPDTEDTSLLIPDDLLELLAVSGQNF</sequence>
<evidence type="ECO:0000313" key="3">
    <source>
        <dbReference type="Proteomes" id="UP001373714"/>
    </source>
</evidence>
<keyword evidence="3" id="KW-1185">Reference proteome</keyword>
<feature type="compositionally biased region" description="Basic residues" evidence="1">
    <location>
        <begin position="302"/>
        <end position="316"/>
    </location>
</feature>
<comment type="caution">
    <text evidence="2">The sequence shown here is derived from an EMBL/GenBank/DDBJ whole genome shotgun (WGS) entry which is preliminary data.</text>
</comment>
<evidence type="ECO:0000256" key="1">
    <source>
        <dbReference type="SAM" id="MobiDB-lite"/>
    </source>
</evidence>